<name>A0AAJ6YNW7_9HYME</name>
<comment type="catalytic activity">
    <reaction evidence="10">
        <text>serotonin + (9Z)-octadecenoyl-CoA = N-(9Z-octadecenoyl)-serotonin + CoA + H(+)</text>
        <dbReference type="Rhea" id="RHEA:51392"/>
        <dbReference type="ChEBI" id="CHEBI:15378"/>
        <dbReference type="ChEBI" id="CHEBI:57287"/>
        <dbReference type="ChEBI" id="CHEBI:57387"/>
        <dbReference type="ChEBI" id="CHEBI:134064"/>
        <dbReference type="ChEBI" id="CHEBI:350546"/>
    </reaction>
    <physiologicalReaction direction="left-to-right" evidence="10">
        <dbReference type="Rhea" id="RHEA:51393"/>
    </physiologicalReaction>
</comment>
<dbReference type="SUPFAM" id="SSF55729">
    <property type="entry name" value="Acyl-CoA N-acyltransferases (Nat)"/>
    <property type="match status" value="1"/>
</dbReference>
<protein>
    <recommendedName>
        <fullName evidence="5">aralkylamine N-acetyltransferase</fullName>
        <ecNumber evidence="5">2.3.1.87</ecNumber>
    </recommendedName>
</protein>
<evidence type="ECO:0000313" key="16">
    <source>
        <dbReference type="RefSeq" id="XP_011501544.1"/>
    </source>
</evidence>
<comment type="catalytic activity">
    <reaction evidence="9">
        <text>dopamine + acetyl-CoA = N-acetyldopamine + CoA + H(+)</text>
        <dbReference type="Rhea" id="RHEA:51388"/>
        <dbReference type="ChEBI" id="CHEBI:15378"/>
        <dbReference type="ChEBI" id="CHEBI:57287"/>
        <dbReference type="ChEBI" id="CHEBI:57288"/>
        <dbReference type="ChEBI" id="CHEBI:59905"/>
        <dbReference type="ChEBI" id="CHEBI:125678"/>
    </reaction>
    <physiologicalReaction direction="left-to-right" evidence="9">
        <dbReference type="Rhea" id="RHEA:51389"/>
    </physiologicalReaction>
</comment>
<feature type="domain" description="N-acetyltransferase" evidence="14">
    <location>
        <begin position="102"/>
        <end position="241"/>
    </location>
</feature>
<evidence type="ECO:0000256" key="10">
    <source>
        <dbReference type="ARBA" id="ARBA00051823"/>
    </source>
</evidence>
<proteinExistence type="inferred from homology"/>
<comment type="catalytic activity">
    <reaction evidence="6">
        <text>dopamine + (9Z)-octadecenoyl-CoA = N-(9Z-octadecanoyl)-dopamine + CoA + H(+)</text>
        <dbReference type="Rhea" id="RHEA:51380"/>
        <dbReference type="ChEBI" id="CHEBI:15378"/>
        <dbReference type="ChEBI" id="CHEBI:31883"/>
        <dbReference type="ChEBI" id="CHEBI:57287"/>
        <dbReference type="ChEBI" id="CHEBI:57387"/>
        <dbReference type="ChEBI" id="CHEBI:59905"/>
    </reaction>
    <physiologicalReaction direction="left-to-right" evidence="6">
        <dbReference type="Rhea" id="RHEA:51381"/>
    </physiologicalReaction>
</comment>
<dbReference type="FunFam" id="3.40.630.30:FF:000046">
    <property type="entry name" value="Dopamine N-acetyltransferase"/>
    <property type="match status" value="1"/>
</dbReference>
<evidence type="ECO:0000256" key="5">
    <source>
        <dbReference type="ARBA" id="ARBA00039114"/>
    </source>
</evidence>
<reference evidence="16" key="1">
    <citation type="submission" date="2025-08" db="UniProtKB">
        <authorList>
            <consortium name="RefSeq"/>
        </authorList>
    </citation>
    <scope>IDENTIFICATION</scope>
</reference>
<dbReference type="PANTHER" id="PTHR20905">
    <property type="entry name" value="N-ACETYLTRANSFERASE-RELATED"/>
    <property type="match status" value="1"/>
</dbReference>
<evidence type="ECO:0000256" key="6">
    <source>
        <dbReference type="ARBA" id="ARBA00050189"/>
    </source>
</evidence>
<dbReference type="PROSITE" id="PS51186">
    <property type="entry name" value="GNAT"/>
    <property type="match status" value="1"/>
</dbReference>
<dbReference type="GO" id="GO:0004059">
    <property type="term" value="F:aralkylamine N-acetyltransferase activity"/>
    <property type="evidence" value="ECO:0007669"/>
    <property type="project" value="UniProtKB-EC"/>
</dbReference>
<dbReference type="RefSeq" id="XP_011501544.1">
    <property type="nucleotide sequence ID" value="XM_011503242.1"/>
</dbReference>
<evidence type="ECO:0000256" key="7">
    <source>
        <dbReference type="ARBA" id="ARBA00050849"/>
    </source>
</evidence>
<dbReference type="InterPro" id="IPR016181">
    <property type="entry name" value="Acyl_CoA_acyltransferase"/>
</dbReference>
<dbReference type="Gene3D" id="3.40.630.30">
    <property type="match status" value="1"/>
</dbReference>
<dbReference type="AlphaFoldDB" id="A0AAJ6YNW7"/>
<evidence type="ECO:0000256" key="13">
    <source>
        <dbReference type="ARBA" id="ARBA00052491"/>
    </source>
</evidence>
<keyword evidence="1" id="KW-0808">Transferase</keyword>
<dbReference type="InterPro" id="IPR000182">
    <property type="entry name" value="GNAT_dom"/>
</dbReference>
<keyword evidence="15" id="KW-1185">Reference proteome</keyword>
<evidence type="ECO:0000256" key="2">
    <source>
        <dbReference type="ARBA" id="ARBA00023315"/>
    </source>
</evidence>
<comment type="catalytic activity">
    <reaction evidence="7">
        <text>serotonin + octadecanoyl-CoA = N-octadecanoyl-serotonin + CoA + H(+)</text>
        <dbReference type="Rhea" id="RHEA:51400"/>
        <dbReference type="ChEBI" id="CHEBI:15378"/>
        <dbReference type="ChEBI" id="CHEBI:57287"/>
        <dbReference type="ChEBI" id="CHEBI:57394"/>
        <dbReference type="ChEBI" id="CHEBI:134065"/>
        <dbReference type="ChEBI" id="CHEBI:350546"/>
    </reaction>
    <physiologicalReaction direction="left-to-right" evidence="7">
        <dbReference type="Rhea" id="RHEA:51401"/>
    </physiologicalReaction>
</comment>
<evidence type="ECO:0000259" key="14">
    <source>
        <dbReference type="PROSITE" id="PS51186"/>
    </source>
</evidence>
<evidence type="ECO:0000256" key="1">
    <source>
        <dbReference type="ARBA" id="ARBA00022679"/>
    </source>
</evidence>
<comment type="catalytic activity">
    <reaction evidence="8">
        <text>serotonin + (5Z,8Z,11Z,14Z)-eicosatetraenoyl-CoA = N-[(5Z,8Z,11Z,14Z)-eicosatetraenoyl]-serotonin + CoA + H(+)</text>
        <dbReference type="Rhea" id="RHEA:51396"/>
        <dbReference type="ChEBI" id="CHEBI:15378"/>
        <dbReference type="ChEBI" id="CHEBI:57287"/>
        <dbReference type="ChEBI" id="CHEBI:57368"/>
        <dbReference type="ChEBI" id="CHEBI:132255"/>
        <dbReference type="ChEBI" id="CHEBI:350546"/>
    </reaction>
    <physiologicalReaction direction="left-to-right" evidence="8">
        <dbReference type="Rhea" id="RHEA:51397"/>
    </physiologicalReaction>
</comment>
<gene>
    <name evidence="16" type="primary">LOC105365147</name>
</gene>
<evidence type="ECO:0000256" key="4">
    <source>
        <dbReference type="ARBA" id="ARBA00038182"/>
    </source>
</evidence>
<dbReference type="PANTHER" id="PTHR20905:SF1">
    <property type="entry name" value="AT07410P-RELATED"/>
    <property type="match status" value="1"/>
</dbReference>
<dbReference type="CDD" id="cd04301">
    <property type="entry name" value="NAT_SF"/>
    <property type="match status" value="1"/>
</dbReference>
<organism evidence="15 16">
    <name type="scientific">Ceratosolen solmsi marchali</name>
    <dbReference type="NCBI Taxonomy" id="326594"/>
    <lineage>
        <taxon>Eukaryota</taxon>
        <taxon>Metazoa</taxon>
        <taxon>Ecdysozoa</taxon>
        <taxon>Arthropoda</taxon>
        <taxon>Hexapoda</taxon>
        <taxon>Insecta</taxon>
        <taxon>Pterygota</taxon>
        <taxon>Neoptera</taxon>
        <taxon>Endopterygota</taxon>
        <taxon>Hymenoptera</taxon>
        <taxon>Apocrita</taxon>
        <taxon>Proctotrupomorpha</taxon>
        <taxon>Chalcidoidea</taxon>
        <taxon>Agaonidae</taxon>
        <taxon>Agaoninae</taxon>
        <taxon>Ceratosolen</taxon>
    </lineage>
</organism>
<comment type="pathway">
    <text evidence="3">Aromatic compound metabolism; melatonin biosynthesis; melatonin from serotonin: step 1/2.</text>
</comment>
<dbReference type="Proteomes" id="UP000695007">
    <property type="component" value="Unplaced"/>
</dbReference>
<evidence type="ECO:0000256" key="8">
    <source>
        <dbReference type="ARBA" id="ARBA00051284"/>
    </source>
</evidence>
<comment type="catalytic activity">
    <reaction evidence="13">
        <text>serotonin + acetyl-CoA = N-acetylserotonin + CoA + H(+)</text>
        <dbReference type="Rhea" id="RHEA:25217"/>
        <dbReference type="ChEBI" id="CHEBI:15378"/>
        <dbReference type="ChEBI" id="CHEBI:17697"/>
        <dbReference type="ChEBI" id="CHEBI:57287"/>
        <dbReference type="ChEBI" id="CHEBI:57288"/>
        <dbReference type="ChEBI" id="CHEBI:350546"/>
        <dbReference type="EC" id="2.3.1.87"/>
    </reaction>
    <physiologicalReaction direction="left-to-right" evidence="13">
        <dbReference type="Rhea" id="RHEA:25218"/>
    </physiologicalReaction>
</comment>
<sequence length="254" mass="28895">MATILRSLKFIKPFKNNLTYKKISTSNSNSRYHLRIAFPENFQKVFIFMLETYFKTEPTIVSLGLVGKSLPILMSLMQQHISQGLTIIAEDSLTGCIAGAAVNTKSVNGDLQNLTQLINCSSDDDPSRELLKFYAYCSRKANVSRLTDKNVAFECSYVAVHPDHQRQSLGKRVIAESWILAQELGFDLFKIDCTSRFTANIAEKFGWTCIETISYRDYREDGNIVFHNVQPPHTEMKIYVDDVIYLGGYCSERI</sequence>
<evidence type="ECO:0000256" key="9">
    <source>
        <dbReference type="ARBA" id="ARBA00051711"/>
    </source>
</evidence>
<comment type="catalytic activity">
    <reaction evidence="12">
        <text>dopamine + hexadecanoyl-CoA = N-hexadecanoyl-dopamine + CoA + H(+)</text>
        <dbReference type="Rhea" id="RHEA:51376"/>
        <dbReference type="ChEBI" id="CHEBI:15378"/>
        <dbReference type="ChEBI" id="CHEBI:57287"/>
        <dbReference type="ChEBI" id="CHEBI:57379"/>
        <dbReference type="ChEBI" id="CHEBI:59905"/>
        <dbReference type="ChEBI" id="CHEBI:134058"/>
    </reaction>
    <physiologicalReaction direction="left-to-right" evidence="12">
        <dbReference type="Rhea" id="RHEA:51377"/>
    </physiologicalReaction>
</comment>
<evidence type="ECO:0000256" key="11">
    <source>
        <dbReference type="ARBA" id="ARBA00052178"/>
    </source>
</evidence>
<evidence type="ECO:0000256" key="12">
    <source>
        <dbReference type="ARBA" id="ARBA00052335"/>
    </source>
</evidence>
<evidence type="ECO:0000313" key="15">
    <source>
        <dbReference type="Proteomes" id="UP000695007"/>
    </source>
</evidence>
<dbReference type="GeneID" id="105365147"/>
<evidence type="ECO:0000256" key="3">
    <source>
        <dbReference type="ARBA" id="ARBA00037926"/>
    </source>
</evidence>
<comment type="similarity">
    <text evidence="4">Belongs to the acetyltransferase family. AANAT subfamily.</text>
</comment>
<dbReference type="EC" id="2.3.1.87" evidence="5"/>
<accession>A0AAJ6YNW7</accession>
<dbReference type="KEGG" id="csol:105365147"/>
<comment type="catalytic activity">
    <reaction evidence="11">
        <text>serotonin + hexadecanoyl-CoA = N-hexadecanoyl-serotonin + CoA + H(+)</text>
        <dbReference type="Rhea" id="RHEA:51384"/>
        <dbReference type="ChEBI" id="CHEBI:15378"/>
        <dbReference type="ChEBI" id="CHEBI:57287"/>
        <dbReference type="ChEBI" id="CHEBI:57379"/>
        <dbReference type="ChEBI" id="CHEBI:134059"/>
        <dbReference type="ChEBI" id="CHEBI:350546"/>
    </reaction>
    <physiologicalReaction direction="left-to-right" evidence="11">
        <dbReference type="Rhea" id="RHEA:51385"/>
    </physiologicalReaction>
</comment>
<keyword evidence="2" id="KW-0012">Acyltransferase</keyword>